<protein>
    <submittedName>
        <fullName evidence="1">Uncharacterized protein</fullName>
    </submittedName>
</protein>
<sequence>MEVPISPVTTTLTWETCPEELLRMILKQLSLKCLLSCMTVNRRWNAIVLDYIELNSLWPKIFSTIMVNKGRTFRRKSVFGIKNMLMNSLLWSFVPLAQIDLHHTYELPNMRRILVNKEKLILIADPRTNTRPIRYYNVTNKELTKSLSSTEIDFRENDYMIVMLVKGGRELLAFGKENPDDHGANDELLYTMLNPLLYRLEDNICYVVAKHNVIWALIWDKKEWDLKSRGRYYGNELDILCGIYVYDERVYLVTKLGIVLREDPSTRSYQKVNSYVLLPSVNDFSVLEMFNQNGLAISVKNSQRIKVCHHSTRYLKWLECGDMTCATEHGEVLFIGYKDGTVAICTPNSMSDTHDQPDRLFNVQDFDASIELPSILAVEVFENKLCHHLFVATQHKVLQLLITYPDHVREYYEQALLSLPNNVTITDT</sequence>
<reference evidence="1" key="1">
    <citation type="submission" date="2023-03" db="EMBL/GenBank/DDBJ databases">
        <title>Chromosome-level genomes of two armyworms, Mythimna separata and Mythimna loreyi, provide insights into the biosynthesis and reception of sex pheromones.</title>
        <authorList>
            <person name="Zhao H."/>
        </authorList>
    </citation>
    <scope>NUCLEOTIDE SEQUENCE</scope>
    <source>
        <strain evidence="1">BeijingLab</strain>
    </source>
</reference>
<evidence type="ECO:0000313" key="2">
    <source>
        <dbReference type="Proteomes" id="UP001231649"/>
    </source>
</evidence>
<organism evidence="1 2">
    <name type="scientific">Mythimna loreyi</name>
    <dbReference type="NCBI Taxonomy" id="667449"/>
    <lineage>
        <taxon>Eukaryota</taxon>
        <taxon>Metazoa</taxon>
        <taxon>Ecdysozoa</taxon>
        <taxon>Arthropoda</taxon>
        <taxon>Hexapoda</taxon>
        <taxon>Insecta</taxon>
        <taxon>Pterygota</taxon>
        <taxon>Neoptera</taxon>
        <taxon>Endopterygota</taxon>
        <taxon>Lepidoptera</taxon>
        <taxon>Glossata</taxon>
        <taxon>Ditrysia</taxon>
        <taxon>Noctuoidea</taxon>
        <taxon>Noctuidae</taxon>
        <taxon>Noctuinae</taxon>
        <taxon>Hadenini</taxon>
        <taxon>Mythimna</taxon>
    </lineage>
</organism>
<dbReference type="Proteomes" id="UP001231649">
    <property type="component" value="Chromosome 6"/>
</dbReference>
<keyword evidence="2" id="KW-1185">Reference proteome</keyword>
<evidence type="ECO:0000313" key="1">
    <source>
        <dbReference type="EMBL" id="KAJ8732204.1"/>
    </source>
</evidence>
<name>A0ACC2R3Y7_9NEOP</name>
<comment type="caution">
    <text evidence="1">The sequence shown here is derived from an EMBL/GenBank/DDBJ whole genome shotgun (WGS) entry which is preliminary data.</text>
</comment>
<proteinExistence type="predicted"/>
<dbReference type="EMBL" id="CM056782">
    <property type="protein sequence ID" value="KAJ8732204.1"/>
    <property type="molecule type" value="Genomic_DNA"/>
</dbReference>
<accession>A0ACC2R3Y7</accession>
<gene>
    <name evidence="1" type="ORF">PYW08_014934</name>
</gene>